<evidence type="ECO:0000313" key="17">
    <source>
        <dbReference type="EMBL" id="OIQ80414.1"/>
    </source>
</evidence>
<evidence type="ECO:0000256" key="3">
    <source>
        <dbReference type="ARBA" id="ARBA00005005"/>
    </source>
</evidence>
<dbReference type="SUPFAM" id="SSF56801">
    <property type="entry name" value="Acetyl-CoA synthetase-like"/>
    <property type="match status" value="1"/>
</dbReference>
<dbReference type="Gene3D" id="3.40.50.12780">
    <property type="entry name" value="N-terminal domain of ligase-like"/>
    <property type="match status" value="1"/>
</dbReference>
<comment type="cofactor">
    <cofactor evidence="1">
        <name>Mg(2+)</name>
        <dbReference type="ChEBI" id="CHEBI:18420"/>
    </cofactor>
</comment>
<organism evidence="17">
    <name type="scientific">mine drainage metagenome</name>
    <dbReference type="NCBI Taxonomy" id="410659"/>
    <lineage>
        <taxon>unclassified sequences</taxon>
        <taxon>metagenomes</taxon>
        <taxon>ecological metagenomes</taxon>
    </lineage>
</organism>
<dbReference type="PANTHER" id="PTHR43767:SF8">
    <property type="entry name" value="LONG-CHAIN-FATTY-ACID--COA LIGASE"/>
    <property type="match status" value="1"/>
</dbReference>
<keyword evidence="7" id="KW-0276">Fatty acid metabolism</keyword>
<comment type="caution">
    <text evidence="17">The sequence shown here is derived from an EMBL/GenBank/DDBJ whole genome shotgun (WGS) entry which is preliminary data.</text>
</comment>
<sequence length="558" mass="60833">MNERPWLASYPADVPAEIDPGSCKSLVHLLRRSFAQYAQRPAFAYMGRTTSYAQWERHSAALAAWLQQQGLKRGDRVAVMMPNVPQYPIAVAAILRAGLVVVNVNPLYTARELEHQLRDSGAAGIVILENFAHTLQQVDAAQRPRIVLVASLGEMLGFPLGTLVDFVVRHRKRMVPRFELPGCARFAAALAAGASLHLDEADPDPLDVAVLQYTGGTTGVSKGAVLSHRNLVANVLQSEAWNRPALHKNGAPQGQINTVCALPLYHIFAFTVVMLLSAHQGGMIILVPNPRDLPATIKELRRWPVHSFPAVNTLFNALLHHAEFGSVDWSHLLISLGGGMAVQEAVARQWLEKTGCPICEGYGLSETSPSAICNPTDTDHFSGTIGLPIPSTEVAIVDDDGRALPLGQAGEVALRGPQVMRGYWQREDDTARAFTADGYFRTGDIGVLDAQGYVKIVDRKKDMILVSGFNVYPNEVEDVAVSHPGVLEAAAVGVPDANSGEAVRLFVVRRDPQLTEETLKAFLAERLTGYKRPKTIVFRDELPKTPVGKILRRSLRDA</sequence>
<evidence type="ECO:0000259" key="15">
    <source>
        <dbReference type="Pfam" id="PF00501"/>
    </source>
</evidence>
<dbReference type="InterPro" id="IPR042099">
    <property type="entry name" value="ANL_N_sf"/>
</dbReference>
<dbReference type="EC" id="6.2.1.3" evidence="12"/>
<dbReference type="NCBIfam" id="NF005463">
    <property type="entry name" value="PRK07059.1"/>
    <property type="match status" value="1"/>
</dbReference>
<dbReference type="InterPro" id="IPR025110">
    <property type="entry name" value="AMP-bd_C"/>
</dbReference>
<dbReference type="PANTHER" id="PTHR43767">
    <property type="entry name" value="LONG-CHAIN-FATTY-ACID--COA LIGASE"/>
    <property type="match status" value="1"/>
</dbReference>
<dbReference type="InterPro" id="IPR000873">
    <property type="entry name" value="AMP-dep_synth/lig_dom"/>
</dbReference>
<dbReference type="Pfam" id="PF13193">
    <property type="entry name" value="AMP-binding_C"/>
    <property type="match status" value="1"/>
</dbReference>
<evidence type="ECO:0000256" key="6">
    <source>
        <dbReference type="ARBA" id="ARBA00022741"/>
    </source>
</evidence>
<evidence type="ECO:0000256" key="14">
    <source>
        <dbReference type="ARBA" id="ARBA00042773"/>
    </source>
</evidence>
<evidence type="ECO:0000256" key="7">
    <source>
        <dbReference type="ARBA" id="ARBA00022832"/>
    </source>
</evidence>
<feature type="domain" description="AMP-dependent synthetase/ligase" evidence="15">
    <location>
        <begin position="31"/>
        <end position="424"/>
    </location>
</feature>
<gene>
    <name evidence="17" type="primary">fadD_7</name>
    <name evidence="17" type="ORF">GALL_378340</name>
</gene>
<dbReference type="PROSITE" id="PS00455">
    <property type="entry name" value="AMP_BINDING"/>
    <property type="match status" value="1"/>
</dbReference>
<comment type="subcellular location">
    <subcellularLocation>
        <location evidence="2">Membrane</location>
        <topology evidence="2">Peripheral membrane protein</topology>
    </subcellularLocation>
</comment>
<dbReference type="FunFam" id="3.30.300.30:FF:000006">
    <property type="entry name" value="Long-chain-fatty-acid--CoA ligase FadD"/>
    <property type="match status" value="1"/>
</dbReference>
<comment type="similarity">
    <text evidence="4">Belongs to the ATP-dependent AMP-binding enzyme family.</text>
</comment>
<dbReference type="GO" id="GO:0005524">
    <property type="term" value="F:ATP binding"/>
    <property type="evidence" value="ECO:0007669"/>
    <property type="project" value="UniProtKB-KW"/>
</dbReference>
<keyword evidence="5 17" id="KW-0436">Ligase</keyword>
<dbReference type="GO" id="GO:0016020">
    <property type="term" value="C:membrane"/>
    <property type="evidence" value="ECO:0007669"/>
    <property type="project" value="UniProtKB-SubCell"/>
</dbReference>
<keyword evidence="11" id="KW-0472">Membrane</keyword>
<keyword evidence="9" id="KW-0460">Magnesium</keyword>
<evidence type="ECO:0000256" key="1">
    <source>
        <dbReference type="ARBA" id="ARBA00001946"/>
    </source>
</evidence>
<dbReference type="Pfam" id="PF00501">
    <property type="entry name" value="AMP-binding"/>
    <property type="match status" value="1"/>
</dbReference>
<dbReference type="CDD" id="cd05936">
    <property type="entry name" value="FC-FACS_FadD_like"/>
    <property type="match status" value="1"/>
</dbReference>
<evidence type="ECO:0000256" key="13">
    <source>
        <dbReference type="ARBA" id="ARBA00039545"/>
    </source>
</evidence>
<evidence type="ECO:0000256" key="2">
    <source>
        <dbReference type="ARBA" id="ARBA00004170"/>
    </source>
</evidence>
<evidence type="ECO:0000256" key="9">
    <source>
        <dbReference type="ARBA" id="ARBA00022842"/>
    </source>
</evidence>
<dbReference type="GO" id="GO:0004467">
    <property type="term" value="F:long-chain fatty acid-CoA ligase activity"/>
    <property type="evidence" value="ECO:0007669"/>
    <property type="project" value="UniProtKB-EC"/>
</dbReference>
<dbReference type="Gene3D" id="3.30.300.30">
    <property type="match status" value="1"/>
</dbReference>
<evidence type="ECO:0000256" key="12">
    <source>
        <dbReference type="ARBA" id="ARBA00026121"/>
    </source>
</evidence>
<protein>
    <recommendedName>
        <fullName evidence="13">Long-chain-fatty-acid--CoA ligase</fullName>
        <ecNumber evidence="12">6.2.1.3</ecNumber>
    </recommendedName>
    <alternativeName>
        <fullName evidence="14">Long-chain acyl-CoA synthetase</fullName>
    </alternativeName>
</protein>
<dbReference type="EMBL" id="MLJW01001064">
    <property type="protein sequence ID" value="OIQ80414.1"/>
    <property type="molecule type" value="Genomic_DNA"/>
</dbReference>
<dbReference type="InterPro" id="IPR050237">
    <property type="entry name" value="ATP-dep_AMP-bd_enzyme"/>
</dbReference>
<evidence type="ECO:0000256" key="4">
    <source>
        <dbReference type="ARBA" id="ARBA00006432"/>
    </source>
</evidence>
<keyword evidence="8" id="KW-0067">ATP-binding</keyword>
<reference evidence="17" key="1">
    <citation type="submission" date="2016-10" db="EMBL/GenBank/DDBJ databases">
        <title>Sequence of Gallionella enrichment culture.</title>
        <authorList>
            <person name="Poehlein A."/>
            <person name="Muehling M."/>
            <person name="Daniel R."/>
        </authorList>
    </citation>
    <scope>NUCLEOTIDE SEQUENCE</scope>
</reference>
<keyword evidence="6" id="KW-0547">Nucleotide-binding</keyword>
<evidence type="ECO:0000256" key="11">
    <source>
        <dbReference type="ARBA" id="ARBA00023136"/>
    </source>
</evidence>
<dbReference type="AlphaFoldDB" id="A0A1J5Q9T6"/>
<dbReference type="InterPro" id="IPR020845">
    <property type="entry name" value="AMP-binding_CS"/>
</dbReference>
<evidence type="ECO:0000256" key="8">
    <source>
        <dbReference type="ARBA" id="ARBA00022840"/>
    </source>
</evidence>
<evidence type="ECO:0000256" key="5">
    <source>
        <dbReference type="ARBA" id="ARBA00022598"/>
    </source>
</evidence>
<accession>A0A1J5Q9T6</accession>
<name>A0A1J5Q9T6_9ZZZZ</name>
<comment type="pathway">
    <text evidence="3">Lipid metabolism; fatty acid beta-oxidation.</text>
</comment>
<dbReference type="InterPro" id="IPR045851">
    <property type="entry name" value="AMP-bd_C_sf"/>
</dbReference>
<evidence type="ECO:0000259" key="16">
    <source>
        <dbReference type="Pfam" id="PF13193"/>
    </source>
</evidence>
<feature type="domain" description="AMP-binding enzyme C-terminal" evidence="16">
    <location>
        <begin position="475"/>
        <end position="549"/>
    </location>
</feature>
<evidence type="ECO:0000256" key="10">
    <source>
        <dbReference type="ARBA" id="ARBA00023098"/>
    </source>
</evidence>
<proteinExistence type="inferred from homology"/>
<dbReference type="FunFam" id="3.40.50.12780:FF:000003">
    <property type="entry name" value="Long-chain-fatty-acid--CoA ligase FadD"/>
    <property type="match status" value="1"/>
</dbReference>
<keyword evidence="10" id="KW-0443">Lipid metabolism</keyword>